<dbReference type="Gene3D" id="1.10.10.10">
    <property type="entry name" value="Winged helix-like DNA-binding domain superfamily/Winged helix DNA-binding domain"/>
    <property type="match status" value="1"/>
</dbReference>
<keyword evidence="3" id="KW-0731">Sigma factor</keyword>
<feature type="domain" description="DUF6596" evidence="7">
    <location>
        <begin position="183"/>
        <end position="283"/>
    </location>
</feature>
<feature type="domain" description="RNA polymerase sigma-70 region 2" evidence="5">
    <location>
        <begin position="22"/>
        <end position="79"/>
    </location>
</feature>
<dbReference type="GO" id="GO:0016987">
    <property type="term" value="F:sigma factor activity"/>
    <property type="evidence" value="ECO:0007669"/>
    <property type="project" value="UniProtKB-KW"/>
</dbReference>
<evidence type="ECO:0000256" key="2">
    <source>
        <dbReference type="ARBA" id="ARBA00023015"/>
    </source>
</evidence>
<keyword evidence="4" id="KW-0804">Transcription</keyword>
<comment type="similarity">
    <text evidence="1">Belongs to the sigma-70 factor family. ECF subfamily.</text>
</comment>
<dbReference type="GO" id="GO:0006352">
    <property type="term" value="P:DNA-templated transcription initiation"/>
    <property type="evidence" value="ECO:0007669"/>
    <property type="project" value="InterPro"/>
</dbReference>
<dbReference type="AlphaFoldDB" id="A0A7W2HI55"/>
<dbReference type="GO" id="GO:0003677">
    <property type="term" value="F:DNA binding"/>
    <property type="evidence" value="ECO:0007669"/>
    <property type="project" value="InterPro"/>
</dbReference>
<keyword evidence="2" id="KW-0805">Transcription regulation</keyword>
<evidence type="ECO:0000256" key="4">
    <source>
        <dbReference type="ARBA" id="ARBA00023163"/>
    </source>
</evidence>
<evidence type="ECO:0000313" key="8">
    <source>
        <dbReference type="EMBL" id="MBA4864661.1"/>
    </source>
</evidence>
<name>A0A7W2HI55_9ACTN</name>
<evidence type="ECO:0000256" key="3">
    <source>
        <dbReference type="ARBA" id="ARBA00023082"/>
    </source>
</evidence>
<gene>
    <name evidence="8" type="ORF">H1V43_25560</name>
</gene>
<comment type="caution">
    <text evidence="8">The sequence shown here is derived from an EMBL/GenBank/DDBJ whole genome shotgun (WGS) entry which is preliminary data.</text>
</comment>
<sequence length="413" mass="45028">MTAASATETVEAVFRIESARIIAGVARIVRDVGIAEELAQDALVAALERWPESGVPDRPGAWLMATAKHRAIDLVRRKETYARKLAEVGRAMEDVPPPEPADADDIDDDLLRLIFTACHPVLSPQARIALTLRLLGGLTTEEIARAFLTSEPTVAQRIVRAKRTLAKAQVPFEVPYGSERAARLSSVLEVIYLIFNEGYSATAGDDLVRPALCEDALRLARVLAGLTPKEPEVHGLVSLLEFQASRIAARTGPDGEPVLLADQNRSKWNRMLIRRGIEALQHAGHGPYSVQAAIAACHAQAIRYEDTDWTTIAALYGRLMTLTPSPVVQLNRAVAVAMSQGPEAGLQLVDALTDEPALKDYHLLPSVRGDLLERLGRREEARAEFERAASLTRNARERELLMERAASQGRGGA</sequence>
<evidence type="ECO:0000256" key="1">
    <source>
        <dbReference type="ARBA" id="ARBA00010641"/>
    </source>
</evidence>
<dbReference type="PANTHER" id="PTHR47756">
    <property type="entry name" value="BLL6612 PROTEIN-RELATED"/>
    <property type="match status" value="1"/>
</dbReference>
<dbReference type="InterPro" id="IPR013325">
    <property type="entry name" value="RNA_pol_sigma_r2"/>
</dbReference>
<dbReference type="PANTHER" id="PTHR47756:SF1">
    <property type="entry name" value="BLL0085 PROTEIN"/>
    <property type="match status" value="1"/>
</dbReference>
<dbReference type="InterPro" id="IPR036388">
    <property type="entry name" value="WH-like_DNA-bd_sf"/>
</dbReference>
<evidence type="ECO:0000259" key="7">
    <source>
        <dbReference type="Pfam" id="PF20239"/>
    </source>
</evidence>
<reference evidence="8 9" key="1">
    <citation type="submission" date="2020-07" db="EMBL/GenBank/DDBJ databases">
        <title>Streptomyces isolated from Indian soil.</title>
        <authorList>
            <person name="Mandal S."/>
            <person name="Maiti P.K."/>
        </authorList>
    </citation>
    <scope>NUCLEOTIDE SEQUENCE [LARGE SCALE GENOMIC DNA]</scope>
    <source>
        <strain evidence="8 9">PSKA54</strain>
    </source>
</reference>
<dbReference type="InterPro" id="IPR013324">
    <property type="entry name" value="RNA_pol_sigma_r3/r4-like"/>
</dbReference>
<dbReference type="Pfam" id="PF20239">
    <property type="entry name" value="DUF6596"/>
    <property type="match status" value="1"/>
</dbReference>
<dbReference type="Proteomes" id="UP000586976">
    <property type="component" value="Unassembled WGS sequence"/>
</dbReference>
<evidence type="ECO:0000259" key="6">
    <source>
        <dbReference type="Pfam" id="PF08281"/>
    </source>
</evidence>
<feature type="domain" description="RNA polymerase sigma factor 70 region 4 type 2" evidence="6">
    <location>
        <begin position="114"/>
        <end position="165"/>
    </location>
</feature>
<proteinExistence type="inferred from homology"/>
<evidence type="ECO:0000313" key="9">
    <source>
        <dbReference type="Proteomes" id="UP000586976"/>
    </source>
</evidence>
<dbReference type="InterPro" id="IPR046531">
    <property type="entry name" value="DUF6596"/>
</dbReference>
<protein>
    <submittedName>
        <fullName evidence="8">RNA polymerase sigma factor</fullName>
    </submittedName>
</protein>
<accession>A0A7W2HI55</accession>
<dbReference type="NCBIfam" id="TIGR02937">
    <property type="entry name" value="sigma70-ECF"/>
    <property type="match status" value="1"/>
</dbReference>
<dbReference type="SUPFAM" id="SSF88946">
    <property type="entry name" value="Sigma2 domain of RNA polymerase sigma factors"/>
    <property type="match status" value="1"/>
</dbReference>
<evidence type="ECO:0000259" key="5">
    <source>
        <dbReference type="Pfam" id="PF04542"/>
    </source>
</evidence>
<dbReference type="EMBL" id="JACEQY010000032">
    <property type="protein sequence ID" value="MBA4864661.1"/>
    <property type="molecule type" value="Genomic_DNA"/>
</dbReference>
<keyword evidence="9" id="KW-1185">Reference proteome</keyword>
<dbReference type="InterPro" id="IPR014284">
    <property type="entry name" value="RNA_pol_sigma-70_dom"/>
</dbReference>
<dbReference type="Gene3D" id="1.10.1740.10">
    <property type="match status" value="1"/>
</dbReference>
<dbReference type="InterPro" id="IPR013249">
    <property type="entry name" value="RNA_pol_sigma70_r4_t2"/>
</dbReference>
<dbReference type="InterPro" id="IPR007627">
    <property type="entry name" value="RNA_pol_sigma70_r2"/>
</dbReference>
<dbReference type="Pfam" id="PF08281">
    <property type="entry name" value="Sigma70_r4_2"/>
    <property type="match status" value="1"/>
</dbReference>
<dbReference type="Pfam" id="PF04542">
    <property type="entry name" value="Sigma70_r2"/>
    <property type="match status" value="1"/>
</dbReference>
<organism evidence="8 9">
    <name type="scientific">Streptomyces himalayensis subsp. aureolus</name>
    <dbReference type="NCBI Taxonomy" id="2758039"/>
    <lineage>
        <taxon>Bacteria</taxon>
        <taxon>Bacillati</taxon>
        <taxon>Actinomycetota</taxon>
        <taxon>Actinomycetes</taxon>
        <taxon>Kitasatosporales</taxon>
        <taxon>Streptomycetaceae</taxon>
        <taxon>Streptomyces</taxon>
        <taxon>Streptomyces himalayensis</taxon>
    </lineage>
</organism>
<dbReference type="SUPFAM" id="SSF88659">
    <property type="entry name" value="Sigma3 and sigma4 domains of RNA polymerase sigma factors"/>
    <property type="match status" value="1"/>
</dbReference>